<dbReference type="GO" id="GO:0031146">
    <property type="term" value="P:SCF-dependent proteasomal ubiquitin-dependent protein catabolic process"/>
    <property type="evidence" value="ECO:0007669"/>
    <property type="project" value="TreeGrafter"/>
</dbReference>
<proteinExistence type="predicted"/>
<dbReference type="InterPro" id="IPR001810">
    <property type="entry name" value="F-box_dom"/>
</dbReference>
<dbReference type="EMBL" id="CAKOFQ010006700">
    <property type="protein sequence ID" value="CAH1962211.1"/>
    <property type="molecule type" value="Genomic_DNA"/>
</dbReference>
<dbReference type="Gene3D" id="2.60.120.260">
    <property type="entry name" value="Galactose-binding domain-like"/>
    <property type="match status" value="1"/>
</dbReference>
<dbReference type="PANTHER" id="PTHR12125">
    <property type="entry name" value="F-BOX ONLY PROTEIN 6-LIKE PROTEIN"/>
    <property type="match status" value="1"/>
</dbReference>
<protein>
    <recommendedName>
        <fullName evidence="5">F-box domain-containing protein</fullName>
    </recommendedName>
</protein>
<dbReference type="Pfam" id="PF04300">
    <property type="entry name" value="FBA"/>
    <property type="match status" value="1"/>
</dbReference>
<dbReference type="SMART" id="SM00256">
    <property type="entry name" value="FBOX"/>
    <property type="match status" value="1"/>
</dbReference>
<comment type="caution">
    <text evidence="3">The sequence shown here is derived from an EMBL/GenBank/DDBJ whole genome shotgun (WGS) entry which is preliminary data.</text>
</comment>
<dbReference type="GO" id="GO:0061630">
    <property type="term" value="F:ubiquitin protein ligase activity"/>
    <property type="evidence" value="ECO:0007669"/>
    <property type="project" value="TreeGrafter"/>
</dbReference>
<gene>
    <name evidence="3" type="ORF">ACAOBT_LOCUS4570</name>
</gene>
<organism evidence="3 4">
    <name type="scientific">Acanthoscelides obtectus</name>
    <name type="common">Bean weevil</name>
    <name type="synonym">Bruchus obtectus</name>
    <dbReference type="NCBI Taxonomy" id="200917"/>
    <lineage>
        <taxon>Eukaryota</taxon>
        <taxon>Metazoa</taxon>
        <taxon>Ecdysozoa</taxon>
        <taxon>Arthropoda</taxon>
        <taxon>Hexapoda</taxon>
        <taxon>Insecta</taxon>
        <taxon>Pterygota</taxon>
        <taxon>Neoptera</taxon>
        <taxon>Endopterygota</taxon>
        <taxon>Coleoptera</taxon>
        <taxon>Polyphaga</taxon>
        <taxon>Cucujiformia</taxon>
        <taxon>Chrysomeloidea</taxon>
        <taxon>Chrysomelidae</taxon>
        <taxon>Bruchinae</taxon>
        <taxon>Bruchini</taxon>
        <taxon>Acanthoscelides</taxon>
    </lineage>
</organism>
<dbReference type="GO" id="GO:0036503">
    <property type="term" value="P:ERAD pathway"/>
    <property type="evidence" value="ECO:0007669"/>
    <property type="project" value="TreeGrafter"/>
</dbReference>
<feature type="domain" description="FBA" evidence="2">
    <location>
        <begin position="98"/>
        <end position="291"/>
    </location>
</feature>
<name>A0A9P0K144_ACAOB</name>
<dbReference type="SMART" id="SM01198">
    <property type="entry name" value="FBA"/>
    <property type="match status" value="1"/>
</dbReference>
<dbReference type="GO" id="GO:0006516">
    <property type="term" value="P:glycoprotein catabolic process"/>
    <property type="evidence" value="ECO:0007669"/>
    <property type="project" value="TreeGrafter"/>
</dbReference>
<evidence type="ECO:0000259" key="1">
    <source>
        <dbReference type="PROSITE" id="PS50181"/>
    </source>
</evidence>
<dbReference type="Pfam" id="PF12937">
    <property type="entry name" value="F-box-like"/>
    <property type="match status" value="1"/>
</dbReference>
<accession>A0A9P0K144</accession>
<dbReference type="InterPro" id="IPR007397">
    <property type="entry name" value="F-box-assoc_dom"/>
</dbReference>
<feature type="domain" description="F-box" evidence="1">
    <location>
        <begin position="33"/>
        <end position="79"/>
    </location>
</feature>
<dbReference type="GO" id="GO:0005737">
    <property type="term" value="C:cytoplasm"/>
    <property type="evidence" value="ECO:0007669"/>
    <property type="project" value="UniProtKB-ARBA"/>
</dbReference>
<dbReference type="Gene3D" id="1.20.1280.50">
    <property type="match status" value="1"/>
</dbReference>
<sequence length="314" mass="36764">MREISQSQGLLADKFEFLGHFDISSEDPRNGLFFQEIYIPEEMLLNILSWVPPDMLLPLSLVCKRWSNIIKSTRLWWDIHKRIKCKRKSRRLPWYVYYSYHTTNNFKNLIKNGNGQQHYKHWKVSRKNVFHRTRKLQIEDPPRGTEPLPKNIPDFDGHTSCFVTSSENTRLVQEIPLFKKHLLCYIMTKFKPRIYCSAWMASRFDNESILQLIVKGYSNPEYNNDTLVISMSKEIVVHRWEGGDWHKIEIAIDSFPKNLAVITFEHGNGDPPDTGQHYSSSRYRCKMAGGVVQIDFDSIQGVSADLKKGEDMDC</sequence>
<keyword evidence="4" id="KW-1185">Reference proteome</keyword>
<dbReference type="AlphaFoldDB" id="A0A9P0K144"/>
<dbReference type="PANTHER" id="PTHR12125:SF5">
    <property type="entry name" value="F-BOX DOMAIN-CONTAINING PROTEIN"/>
    <property type="match status" value="1"/>
</dbReference>
<dbReference type="InterPro" id="IPR008979">
    <property type="entry name" value="Galactose-bd-like_sf"/>
</dbReference>
<dbReference type="Proteomes" id="UP001152888">
    <property type="component" value="Unassembled WGS sequence"/>
</dbReference>
<evidence type="ECO:0000313" key="4">
    <source>
        <dbReference type="Proteomes" id="UP001152888"/>
    </source>
</evidence>
<dbReference type="InterPro" id="IPR039752">
    <property type="entry name" value="F-box_only"/>
</dbReference>
<dbReference type="SUPFAM" id="SSF49785">
    <property type="entry name" value="Galactose-binding domain-like"/>
    <property type="match status" value="1"/>
</dbReference>
<dbReference type="OrthoDB" id="1107553at2759"/>
<dbReference type="PROSITE" id="PS51114">
    <property type="entry name" value="FBA"/>
    <property type="match status" value="1"/>
</dbReference>
<evidence type="ECO:0000259" key="2">
    <source>
        <dbReference type="PROSITE" id="PS51114"/>
    </source>
</evidence>
<evidence type="ECO:0000313" key="3">
    <source>
        <dbReference type="EMBL" id="CAH1962211.1"/>
    </source>
</evidence>
<dbReference type="PROSITE" id="PS50181">
    <property type="entry name" value="FBOX"/>
    <property type="match status" value="1"/>
</dbReference>
<dbReference type="GO" id="GO:0019005">
    <property type="term" value="C:SCF ubiquitin ligase complex"/>
    <property type="evidence" value="ECO:0007669"/>
    <property type="project" value="TreeGrafter"/>
</dbReference>
<evidence type="ECO:0008006" key="5">
    <source>
        <dbReference type="Google" id="ProtNLM"/>
    </source>
</evidence>
<dbReference type="InterPro" id="IPR036047">
    <property type="entry name" value="F-box-like_dom_sf"/>
</dbReference>
<dbReference type="SUPFAM" id="SSF81383">
    <property type="entry name" value="F-box domain"/>
    <property type="match status" value="1"/>
</dbReference>
<reference evidence="3" key="1">
    <citation type="submission" date="2022-03" db="EMBL/GenBank/DDBJ databases">
        <authorList>
            <person name="Sayadi A."/>
        </authorList>
    </citation>
    <scope>NUCLEOTIDE SEQUENCE</scope>
</reference>